<organism evidence="1 2">
    <name type="scientific">Coniosporium uncinatum</name>
    <dbReference type="NCBI Taxonomy" id="93489"/>
    <lineage>
        <taxon>Eukaryota</taxon>
        <taxon>Fungi</taxon>
        <taxon>Dikarya</taxon>
        <taxon>Ascomycota</taxon>
        <taxon>Pezizomycotina</taxon>
        <taxon>Dothideomycetes</taxon>
        <taxon>Dothideomycetes incertae sedis</taxon>
        <taxon>Coniosporium</taxon>
    </lineage>
</organism>
<sequence>MVHARDPEGAWKVFEESQLAFNRLPMGVRDGLLEGLQHATVWGEDIRLALEQKYVRDLERIESTMGVRWIAGRNDEEGFHVIGDENLEDVLERLSMPPSRELYGFMDDDNTLVDRSTFPARPLNRDTVTQQIPAVKPAPREPS</sequence>
<evidence type="ECO:0000313" key="2">
    <source>
        <dbReference type="Proteomes" id="UP001186974"/>
    </source>
</evidence>
<dbReference type="EMBL" id="JAWDJW010010042">
    <property type="protein sequence ID" value="KAK3051509.1"/>
    <property type="molecule type" value="Genomic_DNA"/>
</dbReference>
<comment type="caution">
    <text evidence="1">The sequence shown here is derived from an EMBL/GenBank/DDBJ whole genome shotgun (WGS) entry which is preliminary data.</text>
</comment>
<dbReference type="Proteomes" id="UP001186974">
    <property type="component" value="Unassembled WGS sequence"/>
</dbReference>
<protein>
    <submittedName>
        <fullName evidence="1">Uncharacterized protein</fullName>
    </submittedName>
</protein>
<name>A0ACC3CXF1_9PEZI</name>
<proteinExistence type="predicted"/>
<keyword evidence="2" id="KW-1185">Reference proteome</keyword>
<accession>A0ACC3CXF1</accession>
<reference evidence="1" key="1">
    <citation type="submission" date="2024-09" db="EMBL/GenBank/DDBJ databases">
        <title>Black Yeasts Isolated from many extreme environments.</title>
        <authorList>
            <person name="Coleine C."/>
            <person name="Stajich J.E."/>
            <person name="Selbmann L."/>
        </authorList>
    </citation>
    <scope>NUCLEOTIDE SEQUENCE</scope>
    <source>
        <strain evidence="1">CCFEE 5737</strain>
    </source>
</reference>
<gene>
    <name evidence="1" type="ORF">LTS18_012407</name>
</gene>
<evidence type="ECO:0000313" key="1">
    <source>
        <dbReference type="EMBL" id="KAK3051509.1"/>
    </source>
</evidence>